<name>A0A9D1JJ68_9FIRM</name>
<comment type="caution">
    <text evidence="3">The sequence shown here is derived from an EMBL/GenBank/DDBJ whole genome shotgun (WGS) entry which is preliminary data.</text>
</comment>
<evidence type="ECO:0000256" key="1">
    <source>
        <dbReference type="ARBA" id="ARBA00006295"/>
    </source>
</evidence>
<proteinExistence type="inferred from homology"/>
<dbReference type="SMART" id="SM00470">
    <property type="entry name" value="ParB"/>
    <property type="match status" value="1"/>
</dbReference>
<dbReference type="PANTHER" id="PTHR33375">
    <property type="entry name" value="CHROMOSOME-PARTITIONING PROTEIN PARB-RELATED"/>
    <property type="match status" value="1"/>
</dbReference>
<dbReference type="SUPFAM" id="SSF109709">
    <property type="entry name" value="KorB DNA-binding domain-like"/>
    <property type="match status" value="1"/>
</dbReference>
<dbReference type="InterPro" id="IPR004437">
    <property type="entry name" value="ParB/RepB/Spo0J"/>
</dbReference>
<accession>A0A9D1JJ68</accession>
<reference evidence="3" key="1">
    <citation type="submission" date="2020-10" db="EMBL/GenBank/DDBJ databases">
        <authorList>
            <person name="Gilroy R."/>
        </authorList>
    </citation>
    <scope>NUCLEOTIDE SEQUENCE</scope>
    <source>
        <strain evidence="3">CHK190-19873</strain>
    </source>
</reference>
<feature type="domain" description="ParB-like N-terminal" evidence="2">
    <location>
        <begin position="32"/>
        <end position="122"/>
    </location>
</feature>
<dbReference type="AlphaFoldDB" id="A0A9D1JJ68"/>
<dbReference type="Proteomes" id="UP000823935">
    <property type="component" value="Unassembled WGS sequence"/>
</dbReference>
<dbReference type="GO" id="GO:0007059">
    <property type="term" value="P:chromosome segregation"/>
    <property type="evidence" value="ECO:0007669"/>
    <property type="project" value="TreeGrafter"/>
</dbReference>
<evidence type="ECO:0000313" key="3">
    <source>
        <dbReference type="EMBL" id="HIS30856.1"/>
    </source>
</evidence>
<dbReference type="NCBIfam" id="TIGR00180">
    <property type="entry name" value="parB_part"/>
    <property type="match status" value="1"/>
</dbReference>
<organism evidence="3 4">
    <name type="scientific">Candidatus Limivivens intestinipullorum</name>
    <dbReference type="NCBI Taxonomy" id="2840858"/>
    <lineage>
        <taxon>Bacteria</taxon>
        <taxon>Bacillati</taxon>
        <taxon>Bacillota</taxon>
        <taxon>Clostridia</taxon>
        <taxon>Lachnospirales</taxon>
        <taxon>Lachnospiraceae</taxon>
        <taxon>Lachnospiraceae incertae sedis</taxon>
        <taxon>Candidatus Limivivens</taxon>
    </lineage>
</organism>
<dbReference type="Gene3D" id="1.10.10.2830">
    <property type="match status" value="1"/>
</dbReference>
<sequence>MRNKSAAKIQLRSYDDLFGGGKQINSENNQVVEVPLTDLLPFKNHPFRVLDDEKMTELAESIRKYGVLTPGIVRPCPGRGYELIAGHRRKRASELAGNTTMPVFIRHCTDDEAVVFMVDSNFQRENILPSEKARAYAMKYEALKHQGTKKEKDTAQEVGESTGDSARTVQRYIRLTCLIEKLLMYVDQGKILLVAGEKLSYLTQEEQGWVAKAIVAGNTFPSAVQADRMKNLKYDGKLTEKKVREILAGKKHSRLSLTLPERRIRDYFPDGYTKEQMEEVIYSLLARWKNGEGGSIDAGTHI</sequence>
<evidence type="ECO:0000259" key="2">
    <source>
        <dbReference type="SMART" id="SM00470"/>
    </source>
</evidence>
<dbReference type="SUPFAM" id="SSF110849">
    <property type="entry name" value="ParB/Sulfiredoxin"/>
    <property type="match status" value="1"/>
</dbReference>
<dbReference type="InterPro" id="IPR036086">
    <property type="entry name" value="ParB/Sulfiredoxin_sf"/>
</dbReference>
<protein>
    <submittedName>
        <fullName evidence="3">ParB/RepB/Spo0J family partition protein</fullName>
    </submittedName>
</protein>
<dbReference type="InterPro" id="IPR050336">
    <property type="entry name" value="Chromosome_partition/occlusion"/>
</dbReference>
<evidence type="ECO:0000313" key="4">
    <source>
        <dbReference type="Proteomes" id="UP000823935"/>
    </source>
</evidence>
<reference evidence="3" key="2">
    <citation type="journal article" date="2021" name="PeerJ">
        <title>Extensive microbial diversity within the chicken gut microbiome revealed by metagenomics and culture.</title>
        <authorList>
            <person name="Gilroy R."/>
            <person name="Ravi A."/>
            <person name="Getino M."/>
            <person name="Pursley I."/>
            <person name="Horton D.L."/>
            <person name="Alikhan N.F."/>
            <person name="Baker D."/>
            <person name="Gharbi K."/>
            <person name="Hall N."/>
            <person name="Watson M."/>
            <person name="Adriaenssens E.M."/>
            <person name="Foster-Nyarko E."/>
            <person name="Jarju S."/>
            <person name="Secka A."/>
            <person name="Antonio M."/>
            <person name="Oren A."/>
            <person name="Chaudhuri R.R."/>
            <person name="La Ragione R."/>
            <person name="Hildebrand F."/>
            <person name="Pallen M.J."/>
        </authorList>
    </citation>
    <scope>NUCLEOTIDE SEQUENCE</scope>
    <source>
        <strain evidence="3">CHK190-19873</strain>
    </source>
</reference>
<dbReference type="Gene3D" id="3.90.1530.30">
    <property type="match status" value="1"/>
</dbReference>
<gene>
    <name evidence="3" type="ORF">IAB44_04795</name>
</gene>
<dbReference type="GO" id="GO:0003677">
    <property type="term" value="F:DNA binding"/>
    <property type="evidence" value="ECO:0007669"/>
    <property type="project" value="InterPro"/>
</dbReference>
<dbReference type="EMBL" id="DVIQ01000024">
    <property type="protein sequence ID" value="HIS30856.1"/>
    <property type="molecule type" value="Genomic_DNA"/>
</dbReference>
<comment type="similarity">
    <text evidence="1">Belongs to the ParB family.</text>
</comment>
<dbReference type="PANTHER" id="PTHR33375:SF1">
    <property type="entry name" value="CHROMOSOME-PARTITIONING PROTEIN PARB-RELATED"/>
    <property type="match status" value="1"/>
</dbReference>
<dbReference type="Pfam" id="PF02195">
    <property type="entry name" value="ParB_N"/>
    <property type="match status" value="1"/>
</dbReference>
<dbReference type="CDD" id="cd16407">
    <property type="entry name" value="ParB_N_like"/>
    <property type="match status" value="1"/>
</dbReference>
<dbReference type="GO" id="GO:0005694">
    <property type="term" value="C:chromosome"/>
    <property type="evidence" value="ECO:0007669"/>
    <property type="project" value="TreeGrafter"/>
</dbReference>
<dbReference type="InterPro" id="IPR003115">
    <property type="entry name" value="ParB_N"/>
</dbReference>